<proteinExistence type="predicted"/>
<protein>
    <submittedName>
        <fullName evidence="1">Uncharacterized protein</fullName>
    </submittedName>
</protein>
<evidence type="ECO:0000313" key="1">
    <source>
        <dbReference type="EMBL" id="KAI8039236.1"/>
    </source>
</evidence>
<dbReference type="AlphaFoldDB" id="A0A9P9YLQ2"/>
<organism evidence="1 2">
    <name type="scientific">Drosophila gunungcola</name>
    <name type="common">fruit fly</name>
    <dbReference type="NCBI Taxonomy" id="103775"/>
    <lineage>
        <taxon>Eukaryota</taxon>
        <taxon>Metazoa</taxon>
        <taxon>Ecdysozoa</taxon>
        <taxon>Arthropoda</taxon>
        <taxon>Hexapoda</taxon>
        <taxon>Insecta</taxon>
        <taxon>Pterygota</taxon>
        <taxon>Neoptera</taxon>
        <taxon>Endopterygota</taxon>
        <taxon>Diptera</taxon>
        <taxon>Brachycera</taxon>
        <taxon>Muscomorpha</taxon>
        <taxon>Ephydroidea</taxon>
        <taxon>Drosophilidae</taxon>
        <taxon>Drosophila</taxon>
        <taxon>Sophophora</taxon>
    </lineage>
</organism>
<gene>
    <name evidence="1" type="ORF">M5D96_007959</name>
</gene>
<sequence>MAERKVMDLELRVFGHFSANTTFSEILKGVTSLKLQNI</sequence>
<reference evidence="1" key="1">
    <citation type="journal article" date="2023" name="Genome Biol. Evol.">
        <title>Long-read-based Genome Assembly of Drosophila gunungcola Reveals Fewer Chemosensory Genes in Flower-breeding Species.</title>
        <authorList>
            <person name="Negi A."/>
            <person name="Liao B.Y."/>
            <person name="Yeh S.D."/>
        </authorList>
    </citation>
    <scope>NUCLEOTIDE SEQUENCE</scope>
    <source>
        <strain evidence="1">Sukarami</strain>
    </source>
</reference>
<name>A0A9P9YLQ2_9MUSC</name>
<evidence type="ECO:0000313" key="2">
    <source>
        <dbReference type="Proteomes" id="UP001059596"/>
    </source>
</evidence>
<feature type="non-terminal residue" evidence="1">
    <location>
        <position position="38"/>
    </location>
</feature>
<dbReference type="Proteomes" id="UP001059596">
    <property type="component" value="Unassembled WGS sequence"/>
</dbReference>
<keyword evidence="2" id="KW-1185">Reference proteome</keyword>
<accession>A0A9P9YLQ2</accession>
<comment type="caution">
    <text evidence="1">The sequence shown here is derived from an EMBL/GenBank/DDBJ whole genome shotgun (WGS) entry which is preliminary data.</text>
</comment>
<dbReference type="EMBL" id="JAMKOV010000006">
    <property type="protein sequence ID" value="KAI8039236.1"/>
    <property type="molecule type" value="Genomic_DNA"/>
</dbReference>